<dbReference type="eggNOG" id="COG1974">
    <property type="taxonomic scope" value="Bacteria"/>
</dbReference>
<reference evidence="3 4" key="1">
    <citation type="submission" date="2011-11" db="EMBL/GenBank/DDBJ databases">
        <title>Improved High-Quality Draft sequence of Beggiatoa alba B18lD.</title>
        <authorList>
            <consortium name="US DOE Joint Genome Institute"/>
            <person name="Lucas S."/>
            <person name="Han J."/>
            <person name="Lapidus A."/>
            <person name="Cheng J.-F."/>
            <person name="Goodwin L."/>
            <person name="Pitluck S."/>
            <person name="Peters L."/>
            <person name="Mikhailova N."/>
            <person name="Held B."/>
            <person name="Detter J.C."/>
            <person name="Han C."/>
            <person name="Tapia R."/>
            <person name="Land M."/>
            <person name="Hauser L."/>
            <person name="Kyrpides N."/>
            <person name="Ivanova N."/>
            <person name="Pagani I."/>
            <person name="Samuel K."/>
            <person name="Teske A."/>
            <person name="Mueller J."/>
            <person name="Woyke T."/>
        </authorList>
    </citation>
    <scope>NUCLEOTIDE SEQUENCE [LARGE SCALE GENOMIC DNA]</scope>
    <source>
        <strain evidence="3 4">B18LD</strain>
    </source>
</reference>
<dbReference type="PANTHER" id="PTHR46558">
    <property type="entry name" value="TRACRIPTIONAL REGULATORY PROTEIN-RELATED-RELATED"/>
    <property type="match status" value="1"/>
</dbReference>
<dbReference type="Pfam" id="PF01381">
    <property type="entry name" value="HTH_3"/>
    <property type="match status" value="1"/>
</dbReference>
<evidence type="ECO:0000313" key="3">
    <source>
        <dbReference type="EMBL" id="EIJ44003.1"/>
    </source>
</evidence>
<dbReference type="InterPro" id="IPR001387">
    <property type="entry name" value="Cro/C1-type_HTH"/>
</dbReference>
<dbReference type="PANTHER" id="PTHR46558:SF11">
    <property type="entry name" value="HTH-TYPE TRANSCRIPTIONAL REGULATOR XRE"/>
    <property type="match status" value="1"/>
</dbReference>
<evidence type="ECO:0000259" key="2">
    <source>
        <dbReference type="PROSITE" id="PS50943"/>
    </source>
</evidence>
<dbReference type="SUPFAM" id="SSF47413">
    <property type="entry name" value="lambda repressor-like DNA-binding domains"/>
    <property type="match status" value="1"/>
</dbReference>
<dbReference type="Gene3D" id="1.10.260.40">
    <property type="entry name" value="lambda repressor-like DNA-binding domains"/>
    <property type="match status" value="1"/>
</dbReference>
<name>I3CK60_9GAMM</name>
<dbReference type="OrthoDB" id="9799384at2"/>
<dbReference type="STRING" id="395493.BegalDRAFT_3179"/>
<evidence type="ECO:0000256" key="1">
    <source>
        <dbReference type="ARBA" id="ARBA00023125"/>
    </source>
</evidence>
<gene>
    <name evidence="3" type="ORF">BegalDRAFT_3179</name>
</gene>
<dbReference type="CDD" id="cd00093">
    <property type="entry name" value="HTH_XRE"/>
    <property type="match status" value="1"/>
</dbReference>
<dbReference type="GO" id="GO:0003677">
    <property type="term" value="F:DNA binding"/>
    <property type="evidence" value="ECO:0007669"/>
    <property type="project" value="UniProtKB-KW"/>
</dbReference>
<accession>I3CK60</accession>
<sequence length="133" mass="15182">MSSTNENINIGKRLLYLRESKGLNQEEISDSVGISLRAYQNYERGERTISKELIHALLSTYGVDPVWLLTGDGNMYRNEKPAPRTQAIVEMIESLDDSQKQKIYAVIEDAKQFTEMKKQIKQLNQLLGTMKTA</sequence>
<dbReference type="Proteomes" id="UP000005744">
    <property type="component" value="Unassembled WGS sequence"/>
</dbReference>
<dbReference type="PROSITE" id="PS50943">
    <property type="entry name" value="HTH_CROC1"/>
    <property type="match status" value="1"/>
</dbReference>
<evidence type="ECO:0000313" key="4">
    <source>
        <dbReference type="Proteomes" id="UP000005744"/>
    </source>
</evidence>
<dbReference type="RefSeq" id="WP_002691683.1">
    <property type="nucleotide sequence ID" value="NZ_JH600070.1"/>
</dbReference>
<organism evidence="3 4">
    <name type="scientific">Beggiatoa alba B18LD</name>
    <dbReference type="NCBI Taxonomy" id="395493"/>
    <lineage>
        <taxon>Bacteria</taxon>
        <taxon>Pseudomonadati</taxon>
        <taxon>Pseudomonadota</taxon>
        <taxon>Gammaproteobacteria</taxon>
        <taxon>Thiotrichales</taxon>
        <taxon>Thiotrichaceae</taxon>
        <taxon>Beggiatoa</taxon>
    </lineage>
</organism>
<dbReference type="SMART" id="SM00530">
    <property type="entry name" value="HTH_XRE"/>
    <property type="match status" value="1"/>
</dbReference>
<keyword evidence="1" id="KW-0238">DNA-binding</keyword>
<dbReference type="HOGENOM" id="CLU_066192_5_3_6"/>
<feature type="domain" description="HTH cro/C1-type" evidence="2">
    <location>
        <begin position="14"/>
        <end position="68"/>
    </location>
</feature>
<proteinExistence type="predicted"/>
<dbReference type="InterPro" id="IPR010982">
    <property type="entry name" value="Lambda_DNA-bd_dom_sf"/>
</dbReference>
<dbReference type="EMBL" id="JH600070">
    <property type="protein sequence ID" value="EIJ44003.1"/>
    <property type="molecule type" value="Genomic_DNA"/>
</dbReference>
<keyword evidence="4" id="KW-1185">Reference proteome</keyword>
<dbReference type="AlphaFoldDB" id="I3CK60"/>
<protein>
    <submittedName>
        <fullName evidence="3">Putative transcriptional regulator</fullName>
    </submittedName>
</protein>